<dbReference type="PANTHER" id="PTHR30558:SF3">
    <property type="entry name" value="BIOPOLYMER TRANSPORT PROTEIN EXBD-RELATED"/>
    <property type="match status" value="1"/>
</dbReference>
<accession>A0ABP7PBL4</accession>
<organism evidence="9 10">
    <name type="scientific">Allohahella marinimesophila</name>
    <dbReference type="NCBI Taxonomy" id="1054972"/>
    <lineage>
        <taxon>Bacteria</taxon>
        <taxon>Pseudomonadati</taxon>
        <taxon>Pseudomonadota</taxon>
        <taxon>Gammaproteobacteria</taxon>
        <taxon>Oceanospirillales</taxon>
        <taxon>Hahellaceae</taxon>
        <taxon>Allohahella</taxon>
    </lineage>
</organism>
<feature type="transmembrane region" description="Helical" evidence="8">
    <location>
        <begin position="21"/>
        <end position="45"/>
    </location>
</feature>
<comment type="subcellular location">
    <subcellularLocation>
        <location evidence="1">Cell membrane</location>
        <topology evidence="1">Single-pass membrane protein</topology>
    </subcellularLocation>
    <subcellularLocation>
        <location evidence="7">Cell membrane</location>
        <topology evidence="7">Single-pass type II membrane protein</topology>
    </subcellularLocation>
</comment>
<keyword evidence="6 8" id="KW-0472">Membrane</keyword>
<comment type="similarity">
    <text evidence="2 7">Belongs to the ExbD/TolR family.</text>
</comment>
<dbReference type="Pfam" id="PF02472">
    <property type="entry name" value="ExbD"/>
    <property type="match status" value="1"/>
</dbReference>
<evidence type="ECO:0000256" key="5">
    <source>
        <dbReference type="ARBA" id="ARBA00022989"/>
    </source>
</evidence>
<evidence type="ECO:0000256" key="7">
    <source>
        <dbReference type="RuleBase" id="RU003879"/>
    </source>
</evidence>
<dbReference type="PANTHER" id="PTHR30558">
    <property type="entry name" value="EXBD MEMBRANE COMPONENT OF PMF-DRIVEN MACROMOLECULE IMPORT SYSTEM"/>
    <property type="match status" value="1"/>
</dbReference>
<gene>
    <name evidence="9" type="ORF">GCM10022278_21030</name>
</gene>
<evidence type="ECO:0000313" key="9">
    <source>
        <dbReference type="EMBL" id="GAA3962947.1"/>
    </source>
</evidence>
<proteinExistence type="inferred from homology"/>
<evidence type="ECO:0000256" key="4">
    <source>
        <dbReference type="ARBA" id="ARBA00022692"/>
    </source>
</evidence>
<sequence>MLAPFSAPAKLAAKQARRKTVISLTPLIDVVFILLVFFMLASSFLDWRVLSMDTSAAGPAAPTDLEDFVVRVQGDDVLVDGAAVSLDQLTLQLTARQPADQPVSLLALGDTTVQQVVRVLDRLDAAGIQPLKVVDDPSWSASGSGAPADALP</sequence>
<keyword evidence="4 7" id="KW-0812">Transmembrane</keyword>
<evidence type="ECO:0000256" key="3">
    <source>
        <dbReference type="ARBA" id="ARBA00022475"/>
    </source>
</evidence>
<evidence type="ECO:0000313" key="10">
    <source>
        <dbReference type="Proteomes" id="UP001501337"/>
    </source>
</evidence>
<dbReference type="EMBL" id="BAABBO010000009">
    <property type="protein sequence ID" value="GAA3962947.1"/>
    <property type="molecule type" value="Genomic_DNA"/>
</dbReference>
<dbReference type="RefSeq" id="WP_344806040.1">
    <property type="nucleotide sequence ID" value="NZ_BAABBO010000009.1"/>
</dbReference>
<evidence type="ECO:0000256" key="1">
    <source>
        <dbReference type="ARBA" id="ARBA00004162"/>
    </source>
</evidence>
<evidence type="ECO:0000256" key="6">
    <source>
        <dbReference type="ARBA" id="ARBA00023136"/>
    </source>
</evidence>
<evidence type="ECO:0000256" key="8">
    <source>
        <dbReference type="SAM" id="Phobius"/>
    </source>
</evidence>
<dbReference type="InterPro" id="IPR003400">
    <property type="entry name" value="ExbD"/>
</dbReference>
<dbReference type="Proteomes" id="UP001501337">
    <property type="component" value="Unassembled WGS sequence"/>
</dbReference>
<keyword evidence="5 8" id="KW-1133">Transmembrane helix</keyword>
<comment type="caution">
    <text evidence="9">The sequence shown here is derived from an EMBL/GenBank/DDBJ whole genome shotgun (WGS) entry which is preliminary data.</text>
</comment>
<evidence type="ECO:0000256" key="2">
    <source>
        <dbReference type="ARBA" id="ARBA00005811"/>
    </source>
</evidence>
<keyword evidence="3" id="KW-1003">Cell membrane</keyword>
<keyword evidence="7" id="KW-0813">Transport</keyword>
<protein>
    <submittedName>
        <fullName evidence="9">Biopolymer transporter ExbD</fullName>
    </submittedName>
</protein>
<reference evidence="10" key="1">
    <citation type="journal article" date="2019" name="Int. J. Syst. Evol. Microbiol.">
        <title>The Global Catalogue of Microorganisms (GCM) 10K type strain sequencing project: providing services to taxonomists for standard genome sequencing and annotation.</title>
        <authorList>
            <consortium name="The Broad Institute Genomics Platform"/>
            <consortium name="The Broad Institute Genome Sequencing Center for Infectious Disease"/>
            <person name="Wu L."/>
            <person name="Ma J."/>
        </authorList>
    </citation>
    <scope>NUCLEOTIDE SEQUENCE [LARGE SCALE GENOMIC DNA]</scope>
    <source>
        <strain evidence="10">JCM 17555</strain>
    </source>
</reference>
<keyword evidence="10" id="KW-1185">Reference proteome</keyword>
<name>A0ABP7PBL4_9GAMM</name>
<keyword evidence="7" id="KW-0653">Protein transport</keyword>